<name>A0A839HAJ2_9GAMM</name>
<reference evidence="2 3" key="1">
    <citation type="journal article" date="2020" name="Arch. Microbiol.">
        <title>The genome sequence of the giant phototrophic gammaproteobacterium Thiospirillum jenense gives insight into its physiological properties and phylogenetic relationships.</title>
        <authorList>
            <person name="Imhoff J.F."/>
            <person name="Meyer T.E."/>
            <person name="Kyndt J.A."/>
        </authorList>
    </citation>
    <scope>NUCLEOTIDE SEQUENCE [LARGE SCALE GENOMIC DNA]</scope>
    <source>
        <strain evidence="2 3">DSM 216</strain>
    </source>
</reference>
<organism evidence="2 3">
    <name type="scientific">Thiospirillum jenense</name>
    <dbReference type="NCBI Taxonomy" id="1653858"/>
    <lineage>
        <taxon>Bacteria</taxon>
        <taxon>Pseudomonadati</taxon>
        <taxon>Pseudomonadota</taxon>
        <taxon>Gammaproteobacteria</taxon>
        <taxon>Chromatiales</taxon>
        <taxon>Chromatiaceae</taxon>
        <taxon>Thiospirillum</taxon>
    </lineage>
</organism>
<dbReference type="Proteomes" id="UP000548632">
    <property type="component" value="Unassembled WGS sequence"/>
</dbReference>
<protein>
    <recommendedName>
        <fullName evidence="4">DUF5666 domain-containing protein</fullName>
    </recommendedName>
</protein>
<feature type="chain" id="PRO_5032790708" description="DUF5666 domain-containing protein" evidence="1">
    <location>
        <begin position="32"/>
        <end position="134"/>
    </location>
</feature>
<comment type="caution">
    <text evidence="2">The sequence shown here is derived from an EMBL/GenBank/DDBJ whole genome shotgun (WGS) entry which is preliminary data.</text>
</comment>
<keyword evidence="1" id="KW-0732">Signal</keyword>
<evidence type="ECO:0000256" key="1">
    <source>
        <dbReference type="SAM" id="SignalP"/>
    </source>
</evidence>
<evidence type="ECO:0008006" key="4">
    <source>
        <dbReference type="Google" id="ProtNLM"/>
    </source>
</evidence>
<proteinExistence type="predicted"/>
<sequence length="134" mass="14354">MAWTGNFKRISRERSCQWLLVLLLFAQPARAADPLLARVVTVNGDAVTVTLLDPSPSNTAPLTVVLDAGDLTADLTPGKVVRLWPSDRVDQNGLMHGARLTPLERGGGQVDRTGVRARLMRGAGRGPPGRPRGP</sequence>
<keyword evidence="3" id="KW-1185">Reference proteome</keyword>
<dbReference type="EMBL" id="JABVCQ010000013">
    <property type="protein sequence ID" value="MBB1126115.1"/>
    <property type="molecule type" value="Genomic_DNA"/>
</dbReference>
<evidence type="ECO:0000313" key="3">
    <source>
        <dbReference type="Proteomes" id="UP000548632"/>
    </source>
</evidence>
<evidence type="ECO:0000313" key="2">
    <source>
        <dbReference type="EMBL" id="MBB1126115.1"/>
    </source>
</evidence>
<gene>
    <name evidence="2" type="ORF">HUK38_07710</name>
</gene>
<dbReference type="RefSeq" id="WP_182583735.1">
    <property type="nucleotide sequence ID" value="NZ_JABVCQ010000013.1"/>
</dbReference>
<dbReference type="AlphaFoldDB" id="A0A839HAJ2"/>
<feature type="signal peptide" evidence="1">
    <location>
        <begin position="1"/>
        <end position="31"/>
    </location>
</feature>
<accession>A0A839HAJ2</accession>